<reference evidence="6" key="1">
    <citation type="journal article" date="2019" name="Int. J. Syst. Evol. Microbiol.">
        <title>The Global Catalogue of Microorganisms (GCM) 10K type strain sequencing project: providing services to taxonomists for standard genome sequencing and annotation.</title>
        <authorList>
            <consortium name="The Broad Institute Genomics Platform"/>
            <consortium name="The Broad Institute Genome Sequencing Center for Infectious Disease"/>
            <person name="Wu L."/>
            <person name="Ma J."/>
        </authorList>
    </citation>
    <scope>NUCLEOTIDE SEQUENCE [LARGE SCALE GENOMIC DNA]</scope>
    <source>
        <strain evidence="6">CGMCC 1.16855</strain>
    </source>
</reference>
<dbReference type="InterPro" id="IPR006311">
    <property type="entry name" value="TAT_signal"/>
</dbReference>
<dbReference type="PROSITE" id="PS51318">
    <property type="entry name" value="TAT"/>
    <property type="match status" value="1"/>
</dbReference>
<evidence type="ECO:0000313" key="5">
    <source>
        <dbReference type="EMBL" id="MFC3000052.1"/>
    </source>
</evidence>
<keyword evidence="2" id="KW-0813">Transport</keyword>
<dbReference type="EMBL" id="JBHRSB010000002">
    <property type="protein sequence ID" value="MFC3000052.1"/>
    <property type="molecule type" value="Genomic_DNA"/>
</dbReference>
<evidence type="ECO:0000313" key="6">
    <source>
        <dbReference type="Proteomes" id="UP001595420"/>
    </source>
</evidence>
<gene>
    <name evidence="5" type="ORF">ACFOD3_09110</name>
</gene>
<name>A0ABV7BQR7_9PROT</name>
<accession>A0ABV7BQR7</accession>
<comment type="caution">
    <text evidence="5">The sequence shown here is derived from an EMBL/GenBank/DDBJ whole genome shotgun (WGS) entry which is preliminary data.</text>
</comment>
<evidence type="ECO:0000259" key="4">
    <source>
        <dbReference type="Pfam" id="PF13458"/>
    </source>
</evidence>
<evidence type="ECO:0000256" key="2">
    <source>
        <dbReference type="ARBA" id="ARBA00022970"/>
    </source>
</evidence>
<dbReference type="Proteomes" id="UP001595420">
    <property type="component" value="Unassembled WGS sequence"/>
</dbReference>
<dbReference type="InterPro" id="IPR028081">
    <property type="entry name" value="Leu-bd"/>
</dbReference>
<protein>
    <submittedName>
        <fullName evidence="5">ABC transporter substrate-binding protein</fullName>
    </submittedName>
</protein>
<feature type="domain" description="Leucine-binding protein" evidence="4">
    <location>
        <begin position="37"/>
        <end position="380"/>
    </location>
</feature>
<sequence>MPNAFQPSRRAVLLGAAGASLGTLAAPGLLRAQPAAIKLGILQPVTGALAQDGEYGRLGAELAINEINQTGGIKSLGGAQIQMVFGDARSSPEGGTAEVERMQAEGVVAVVGGFASPICLASSQAAARYDLPYVADVGVSDAIVTRGLKNTFRFSPGFGSITAAALDNLVKLNDAAGKPAKTVVVVHEDGLFGSGMARLMGAELPKRGFEVLETISHPTPARDMSNIALRIRSLNPDLIIPSSYYAEFVLLSRTLQQRRIRPKGIYCVLNGAASNYRFLREFPEAANLVMDVNHWADPRKPKTAELRRTVEAQGRFWLYNTPMNYSAVMLVADALERAGAADRAKLIEALAATDGKFDRHIMPYGPTNFVNGQNQAGQAVNTQVQGNDIKVIFPSEFADAQAVFPWPA</sequence>
<dbReference type="Pfam" id="PF13458">
    <property type="entry name" value="Peripla_BP_6"/>
    <property type="match status" value="1"/>
</dbReference>
<feature type="signal peptide" evidence="3">
    <location>
        <begin position="1"/>
        <end position="25"/>
    </location>
</feature>
<proteinExistence type="predicted"/>
<dbReference type="PANTHER" id="PTHR30483:SF37">
    <property type="entry name" value="ABC TRANSPORTER SUBSTRATE-BINDING PROTEIN"/>
    <property type="match status" value="1"/>
</dbReference>
<keyword evidence="2" id="KW-0029">Amino-acid transport</keyword>
<dbReference type="CDD" id="cd06340">
    <property type="entry name" value="PBP1_ABC_ligand_binding-like"/>
    <property type="match status" value="1"/>
</dbReference>
<evidence type="ECO:0000256" key="1">
    <source>
        <dbReference type="ARBA" id="ARBA00022729"/>
    </source>
</evidence>
<keyword evidence="6" id="KW-1185">Reference proteome</keyword>
<dbReference type="RefSeq" id="WP_216836111.1">
    <property type="nucleotide sequence ID" value="NZ_JAFNJS010000002.1"/>
</dbReference>
<keyword evidence="1 3" id="KW-0732">Signal</keyword>
<dbReference type="PANTHER" id="PTHR30483">
    <property type="entry name" value="LEUCINE-SPECIFIC-BINDING PROTEIN"/>
    <property type="match status" value="1"/>
</dbReference>
<organism evidence="5 6">
    <name type="scientific">Falsiroseomonas tokyonensis</name>
    <dbReference type="NCBI Taxonomy" id="430521"/>
    <lineage>
        <taxon>Bacteria</taxon>
        <taxon>Pseudomonadati</taxon>
        <taxon>Pseudomonadota</taxon>
        <taxon>Alphaproteobacteria</taxon>
        <taxon>Acetobacterales</taxon>
        <taxon>Roseomonadaceae</taxon>
        <taxon>Falsiroseomonas</taxon>
    </lineage>
</organism>
<feature type="chain" id="PRO_5045416151" evidence="3">
    <location>
        <begin position="26"/>
        <end position="408"/>
    </location>
</feature>
<dbReference type="InterPro" id="IPR051010">
    <property type="entry name" value="BCAA_transport"/>
</dbReference>
<evidence type="ECO:0000256" key="3">
    <source>
        <dbReference type="SAM" id="SignalP"/>
    </source>
</evidence>